<dbReference type="PANTHER" id="PTHR10900:SF77">
    <property type="entry name" value="FI19380P1"/>
    <property type="match status" value="1"/>
</dbReference>
<feature type="domain" description="FAS1" evidence="2">
    <location>
        <begin position="441"/>
        <end position="580"/>
    </location>
</feature>
<proteinExistence type="predicted"/>
<evidence type="ECO:0000256" key="1">
    <source>
        <dbReference type="SAM" id="Phobius"/>
    </source>
</evidence>
<evidence type="ECO:0000313" key="4">
    <source>
        <dbReference type="Proteomes" id="UP001448207"/>
    </source>
</evidence>
<dbReference type="Gene3D" id="2.30.180.10">
    <property type="entry name" value="FAS1 domain"/>
    <property type="match status" value="5"/>
</dbReference>
<dbReference type="PROSITE" id="PS50213">
    <property type="entry name" value="FAS1"/>
    <property type="match status" value="3"/>
</dbReference>
<dbReference type="InterPro" id="IPR050904">
    <property type="entry name" value="Adhesion/Biosynth-related"/>
</dbReference>
<gene>
    <name evidence="3" type="ORF">J3Q64DRAFT_1250759</name>
</gene>
<keyword evidence="1" id="KW-0472">Membrane</keyword>
<evidence type="ECO:0000313" key="3">
    <source>
        <dbReference type="EMBL" id="KAL0079656.1"/>
    </source>
</evidence>
<keyword evidence="4" id="KW-1185">Reference proteome</keyword>
<dbReference type="EMBL" id="JBCLYO010000021">
    <property type="protein sequence ID" value="KAL0079656.1"/>
    <property type="molecule type" value="Genomic_DNA"/>
</dbReference>
<sequence>MLVIWFIIYIFCVPAYAYSTIIDVLSKDPRFTLLLLHLQRNRLVPLVNNLQAGTLFAPENDAFKVYTGTITRNKLLYHILPTRFLTEDFYHGQLLESRYVRPQFLGVNETGQQLKITTRSNLQDIAMFVNQAQIIENDIPVNQKTVIQAVNCILEPPPMLSEQAEYHNPEYAKLLGRIGLFDLLKEARPFTLFVTPRDVLSMFNFIETCYILSSYGQTDLQNLLNYTLVNGVIYSNQFKGVAEYVTLSGENIVVDARITDSITVNGIPVTQTDVIAANGVIHIVENVMMPSNIVLDTRKYLYGMNATKMASLLDSRGLGRYMDLGGYTFYTILAPANDAIFEDDIPISTQKDWLRYHILKGLWYPEKLEDGMLIQSESTPPQLDGNPIRLPVHIDQRAAPDDKSVYEMGTSIRFGQSRVLGDPVAIGRSLVYPVSEPLDLPGNLLTSLVVDLEVSTFITMLFISGVVKEFEAARGITLFVPTNAAFHRLGLTAKYLVHPSAKAQLQSVLRYHAAQSLVYHKDMMQPSLDIMTLNNIFLRVQNTLSNITVGSPDGDCESGLVDTTNLLVSNGVIHKMDRVLIPHTVHITHDHILLGVGATAMQALLRRSKVELQRDWILLAPTNRAFARIDFEAILNNDEERDKLVKMHIIPAVWQTKTPYDENRDQVIGIASDEEGDGEYPTLLSDFDRVVIGNSGNGERTVKVRGWRPGVHAHVLGVGHVQFGRGAVVEVDTILVPIERGYWGLPIEWSNALVGTSVSGLVVITGLCVCLGRKLYKRRRLGYETIPEPPT</sequence>
<dbReference type="Proteomes" id="UP001448207">
    <property type="component" value="Unassembled WGS sequence"/>
</dbReference>
<name>A0ABR3AQ44_PHYBL</name>
<keyword evidence="1" id="KW-1133">Transmembrane helix</keyword>
<dbReference type="InterPro" id="IPR036378">
    <property type="entry name" value="FAS1_dom_sf"/>
</dbReference>
<reference evidence="3 4" key="1">
    <citation type="submission" date="2024-04" db="EMBL/GenBank/DDBJ databases">
        <title>Symmetric and asymmetric DNA N6-adenine methylation regulates different biological responses in Mucorales.</title>
        <authorList>
            <consortium name="Lawrence Berkeley National Laboratory"/>
            <person name="Lax C."/>
            <person name="Mondo S.J."/>
            <person name="Osorio-Concepcion M."/>
            <person name="Muszewska A."/>
            <person name="Corrochano-Luque M."/>
            <person name="Gutierrez G."/>
            <person name="Riley R."/>
            <person name="Lipzen A."/>
            <person name="Guo J."/>
            <person name="Hundley H."/>
            <person name="Amirebrahimi M."/>
            <person name="Ng V."/>
            <person name="Lorenzo-Gutierrez D."/>
            <person name="Binder U."/>
            <person name="Yang J."/>
            <person name="Song Y."/>
            <person name="Canovas D."/>
            <person name="Navarro E."/>
            <person name="Freitag M."/>
            <person name="Gabaldon T."/>
            <person name="Grigoriev I.V."/>
            <person name="Corrochano L.M."/>
            <person name="Nicolas F.E."/>
            <person name="Garre V."/>
        </authorList>
    </citation>
    <scope>NUCLEOTIDE SEQUENCE [LARGE SCALE GENOMIC DNA]</scope>
    <source>
        <strain evidence="3 4">L51</strain>
    </source>
</reference>
<dbReference type="Pfam" id="PF02469">
    <property type="entry name" value="Fasciclin"/>
    <property type="match status" value="3"/>
</dbReference>
<protein>
    <submittedName>
        <fullName evidence="3">FAS1 domain-containing protein</fullName>
    </submittedName>
</protein>
<dbReference type="PANTHER" id="PTHR10900">
    <property type="entry name" value="PERIOSTIN-RELATED"/>
    <property type="match status" value="1"/>
</dbReference>
<dbReference type="SUPFAM" id="SSF82153">
    <property type="entry name" value="FAS1 domain"/>
    <property type="match status" value="5"/>
</dbReference>
<keyword evidence="1" id="KW-0812">Transmembrane</keyword>
<feature type="domain" description="FAS1" evidence="2">
    <location>
        <begin position="281"/>
        <end position="438"/>
    </location>
</feature>
<feature type="domain" description="FAS1" evidence="2">
    <location>
        <begin position="18"/>
        <end position="288"/>
    </location>
</feature>
<dbReference type="SMART" id="SM00554">
    <property type="entry name" value="FAS1"/>
    <property type="match status" value="5"/>
</dbReference>
<evidence type="ECO:0000259" key="2">
    <source>
        <dbReference type="PROSITE" id="PS50213"/>
    </source>
</evidence>
<organism evidence="3 4">
    <name type="scientific">Phycomyces blakesleeanus</name>
    <dbReference type="NCBI Taxonomy" id="4837"/>
    <lineage>
        <taxon>Eukaryota</taxon>
        <taxon>Fungi</taxon>
        <taxon>Fungi incertae sedis</taxon>
        <taxon>Mucoromycota</taxon>
        <taxon>Mucoromycotina</taxon>
        <taxon>Mucoromycetes</taxon>
        <taxon>Mucorales</taxon>
        <taxon>Phycomycetaceae</taxon>
        <taxon>Phycomyces</taxon>
    </lineage>
</organism>
<feature type="transmembrane region" description="Helical" evidence="1">
    <location>
        <begin position="749"/>
        <end position="771"/>
    </location>
</feature>
<comment type="caution">
    <text evidence="3">The sequence shown here is derived from an EMBL/GenBank/DDBJ whole genome shotgun (WGS) entry which is preliminary data.</text>
</comment>
<dbReference type="InterPro" id="IPR000782">
    <property type="entry name" value="FAS1_domain"/>
</dbReference>
<accession>A0ABR3AQ44</accession>